<proteinExistence type="predicted"/>
<sequence>MNPSYMTGNLGANPRRIDFFSNKYFYQPLNCMKIFHQQSNTARYLDELVMELQELNEIKMEYPGLLVHSHIILTAEFNRVWNLLYNKQQFDENQRIKNIHSFSSNLTFLSFFFNYS</sequence>
<accession>A0AAF5PZ57</accession>
<name>A0AAF5PZ57_WUCBA</name>
<reference evidence="2" key="3">
    <citation type="submission" date="2024-02" db="UniProtKB">
        <authorList>
            <consortium name="WormBaseParasite"/>
        </authorList>
    </citation>
    <scope>IDENTIFICATION</scope>
    <source>
        <strain evidence="2">pt0022</strain>
    </source>
</reference>
<evidence type="ECO:0000313" key="1">
    <source>
        <dbReference type="Proteomes" id="UP000093561"/>
    </source>
</evidence>
<reference evidence="1" key="2">
    <citation type="journal article" date="2016" name="Mol. Ecol.">
        <title>Population genomics of the filarial nematode parasite Wuchereria bancrofti from mosquitoes.</title>
        <authorList>
            <person name="Small S.T."/>
            <person name="Reimer L.J."/>
            <person name="Tisch D.J."/>
            <person name="King C.L."/>
            <person name="Christensen B.M."/>
            <person name="Siba P.M."/>
            <person name="Kazura J.W."/>
            <person name="Serre D."/>
            <person name="Zimmerman P.A."/>
        </authorList>
    </citation>
    <scope>NUCLEOTIDE SEQUENCE</scope>
    <source>
        <strain evidence="1">pt0022</strain>
    </source>
</reference>
<protein>
    <submittedName>
        <fullName evidence="2">Uncharacterized protein</fullName>
    </submittedName>
</protein>
<evidence type="ECO:0000313" key="2">
    <source>
        <dbReference type="WBParaSite" id="mrna-Wban_07533"/>
    </source>
</evidence>
<reference evidence="1" key="1">
    <citation type="submission" date="2015-03" db="EMBL/GenBank/DDBJ databases">
        <title>Wuchereria bancrofti Genome Sequencing Papua New Guinea Strain.</title>
        <authorList>
            <person name="Small S.T."/>
            <person name="Serre D."/>
            <person name="Zimmerman P.A."/>
        </authorList>
    </citation>
    <scope>NUCLEOTIDE SEQUENCE [LARGE SCALE GENOMIC DNA]</scope>
    <source>
        <strain evidence="1">pt0022</strain>
    </source>
</reference>
<organism evidence="1 2">
    <name type="scientific">Wuchereria bancrofti</name>
    <dbReference type="NCBI Taxonomy" id="6293"/>
    <lineage>
        <taxon>Eukaryota</taxon>
        <taxon>Metazoa</taxon>
        <taxon>Ecdysozoa</taxon>
        <taxon>Nematoda</taxon>
        <taxon>Chromadorea</taxon>
        <taxon>Rhabditida</taxon>
        <taxon>Spirurina</taxon>
        <taxon>Spiruromorpha</taxon>
        <taxon>Filarioidea</taxon>
        <taxon>Onchocercidae</taxon>
        <taxon>Wuchereria</taxon>
    </lineage>
</organism>
<dbReference type="WBParaSite" id="mrna-Wban_07533">
    <property type="protein sequence ID" value="mrna-Wban_07533"/>
    <property type="gene ID" value="Wban_07533"/>
</dbReference>
<dbReference type="Proteomes" id="UP000093561">
    <property type="component" value="Unassembled WGS sequence"/>
</dbReference>
<dbReference type="AlphaFoldDB" id="A0AAF5PZ57"/>